<evidence type="ECO:0000256" key="8">
    <source>
        <dbReference type="ARBA" id="ARBA00022989"/>
    </source>
</evidence>
<evidence type="ECO:0000256" key="5">
    <source>
        <dbReference type="ARBA" id="ARBA00022692"/>
    </source>
</evidence>
<keyword evidence="11" id="KW-0407">Ion channel</keyword>
<evidence type="ECO:0000313" key="14">
    <source>
        <dbReference type="EMBL" id="SCL35962.1"/>
    </source>
</evidence>
<comment type="subcellular location">
    <subcellularLocation>
        <location evidence="1">Membrane</location>
        <topology evidence="1">Multi-pass membrane protein</topology>
    </subcellularLocation>
</comment>
<dbReference type="GO" id="GO:0015252">
    <property type="term" value="F:proton channel activity"/>
    <property type="evidence" value="ECO:0007669"/>
    <property type="project" value="InterPro"/>
</dbReference>
<dbReference type="EMBL" id="FMHV01000002">
    <property type="protein sequence ID" value="SCL35962.1"/>
    <property type="molecule type" value="Genomic_DNA"/>
</dbReference>
<protein>
    <submittedName>
        <fullName evidence="14">Uncharacterized membrane protein</fullName>
    </submittedName>
</protein>
<evidence type="ECO:0000313" key="15">
    <source>
        <dbReference type="Proteomes" id="UP000199413"/>
    </source>
</evidence>
<keyword evidence="10 13" id="KW-0472">Membrane</keyword>
<evidence type="ECO:0000256" key="9">
    <source>
        <dbReference type="ARBA" id="ARBA00023065"/>
    </source>
</evidence>
<keyword evidence="4" id="KW-0633">Potassium transport</keyword>
<proteinExistence type="inferred from homology"/>
<keyword evidence="7" id="KW-0630">Potassium</keyword>
<evidence type="ECO:0000256" key="13">
    <source>
        <dbReference type="SAM" id="Phobius"/>
    </source>
</evidence>
<comment type="similarity">
    <text evidence="2">Belongs to the TMEM175 family.</text>
</comment>
<accession>A0A1C6T300</accession>
<reference evidence="15" key="1">
    <citation type="submission" date="2016-06" db="EMBL/GenBank/DDBJ databases">
        <authorList>
            <person name="Varghese N."/>
            <person name="Submissions Spin"/>
        </authorList>
    </citation>
    <scope>NUCLEOTIDE SEQUENCE [LARGE SCALE GENOMIC DNA]</scope>
    <source>
        <strain evidence="15">DSM 45431</strain>
    </source>
</reference>
<dbReference type="GO" id="GO:0005267">
    <property type="term" value="F:potassium channel activity"/>
    <property type="evidence" value="ECO:0007669"/>
    <property type="project" value="UniProtKB-KW"/>
</dbReference>
<keyword evidence="6" id="KW-0631">Potassium channel</keyword>
<feature type="transmembrane region" description="Helical" evidence="13">
    <location>
        <begin position="161"/>
        <end position="180"/>
    </location>
</feature>
<feature type="transmembrane region" description="Helical" evidence="13">
    <location>
        <begin position="121"/>
        <end position="140"/>
    </location>
</feature>
<keyword evidence="5 13" id="KW-0812">Transmembrane</keyword>
<name>A0A1C6T300_9ACTN</name>
<dbReference type="Proteomes" id="UP000199413">
    <property type="component" value="Unassembled WGS sequence"/>
</dbReference>
<evidence type="ECO:0000256" key="1">
    <source>
        <dbReference type="ARBA" id="ARBA00004141"/>
    </source>
</evidence>
<evidence type="ECO:0000256" key="4">
    <source>
        <dbReference type="ARBA" id="ARBA00022538"/>
    </source>
</evidence>
<dbReference type="OrthoDB" id="7626281at2"/>
<evidence type="ECO:0000256" key="6">
    <source>
        <dbReference type="ARBA" id="ARBA00022826"/>
    </source>
</evidence>
<evidence type="ECO:0000256" key="2">
    <source>
        <dbReference type="ARBA" id="ARBA00006920"/>
    </source>
</evidence>
<dbReference type="RefSeq" id="WP_091345677.1">
    <property type="nucleotide sequence ID" value="NZ_FMHV01000002.1"/>
</dbReference>
<feature type="transmembrane region" description="Helical" evidence="13">
    <location>
        <begin position="50"/>
        <end position="68"/>
    </location>
</feature>
<keyword evidence="15" id="KW-1185">Reference proteome</keyword>
<dbReference type="GO" id="GO:0016020">
    <property type="term" value="C:membrane"/>
    <property type="evidence" value="ECO:0007669"/>
    <property type="project" value="UniProtKB-SubCell"/>
</dbReference>
<organism evidence="14 15">
    <name type="scientific">Micromonospora rhizosphaerae</name>
    <dbReference type="NCBI Taxonomy" id="568872"/>
    <lineage>
        <taxon>Bacteria</taxon>
        <taxon>Bacillati</taxon>
        <taxon>Actinomycetota</taxon>
        <taxon>Actinomycetes</taxon>
        <taxon>Micromonosporales</taxon>
        <taxon>Micromonosporaceae</taxon>
        <taxon>Micromonospora</taxon>
    </lineage>
</organism>
<dbReference type="Pfam" id="PF06736">
    <property type="entry name" value="TMEM175"/>
    <property type="match status" value="1"/>
</dbReference>
<dbReference type="PANTHER" id="PTHR31462:SF5">
    <property type="entry name" value="ENDOSOMAL_LYSOSOMAL PROTON CHANNEL TMEM175"/>
    <property type="match status" value="1"/>
</dbReference>
<comment type="catalytic activity">
    <reaction evidence="12">
        <text>K(+)(in) = K(+)(out)</text>
        <dbReference type="Rhea" id="RHEA:29463"/>
        <dbReference type="ChEBI" id="CHEBI:29103"/>
    </reaction>
</comment>
<dbReference type="InterPro" id="IPR010617">
    <property type="entry name" value="TMEM175-like"/>
</dbReference>
<dbReference type="PANTHER" id="PTHR31462">
    <property type="entry name" value="ENDOSOMAL/LYSOSOMAL POTASSIUM CHANNEL TMEM175"/>
    <property type="match status" value="1"/>
</dbReference>
<feature type="transmembrane region" description="Helical" evidence="13">
    <location>
        <begin position="89"/>
        <end position="109"/>
    </location>
</feature>
<evidence type="ECO:0000256" key="10">
    <source>
        <dbReference type="ARBA" id="ARBA00023136"/>
    </source>
</evidence>
<evidence type="ECO:0000256" key="11">
    <source>
        <dbReference type="ARBA" id="ARBA00023303"/>
    </source>
</evidence>
<gene>
    <name evidence="14" type="ORF">GA0070624_5416</name>
</gene>
<evidence type="ECO:0000256" key="7">
    <source>
        <dbReference type="ARBA" id="ARBA00022958"/>
    </source>
</evidence>
<keyword evidence="8 13" id="KW-1133">Transmembrane helix</keyword>
<keyword evidence="9" id="KW-0406">Ion transport</keyword>
<keyword evidence="3" id="KW-0813">Transport</keyword>
<evidence type="ECO:0000256" key="3">
    <source>
        <dbReference type="ARBA" id="ARBA00022448"/>
    </source>
</evidence>
<dbReference type="AlphaFoldDB" id="A0A1C6T300"/>
<evidence type="ECO:0000256" key="12">
    <source>
        <dbReference type="ARBA" id="ARBA00034430"/>
    </source>
</evidence>
<feature type="transmembrane region" description="Helical" evidence="13">
    <location>
        <begin position="186"/>
        <end position="204"/>
    </location>
</feature>
<sequence>MALAVGAGLTAPDTGRAIGFSDAVFAIIITLLVLDLRTPEVPPGGLLTRWPVYLAYATSYLYVAVNWLNHKDTFHRIRCTDRGLHWANLGVLFSVALLPFVTAVVSQAVEAGDRFDEGVAVALYGLVGVVLSAAWLYHYLSRHGELLQRHVTPRFFAVERLRALLGIMAYAAAGVVGWLVSVPAALVVLLLLPLFYGLSSNGFYDLRRRLCHR</sequence>